<name>A0ABP7K2R8_9RHOB</name>
<dbReference type="Proteomes" id="UP001399917">
    <property type="component" value="Unassembled WGS sequence"/>
</dbReference>
<protein>
    <submittedName>
        <fullName evidence="1">Uncharacterized protein</fullName>
    </submittedName>
</protein>
<keyword evidence="2" id="KW-1185">Reference proteome</keyword>
<sequence length="164" mass="17494">MESTGKIIGIVSFVIMLALGAVVSAQFATVQGDMTTFVDGQMTAAASYDAYGNETDAPTLDVAKVAAPKNGSAAKEFEIVITDEPLPSAQIIIDDGSLPREPRAEKEPVDPWFVPEDATIPETAKIYFAAIIGMLKGEKRDSGYTMDCKKKKDGGKICSIVRES</sequence>
<organism evidence="1 2">
    <name type="scientific">Celeribacter arenosi</name>
    <dbReference type="NCBI Taxonomy" id="792649"/>
    <lineage>
        <taxon>Bacteria</taxon>
        <taxon>Pseudomonadati</taxon>
        <taxon>Pseudomonadota</taxon>
        <taxon>Alphaproteobacteria</taxon>
        <taxon>Rhodobacterales</taxon>
        <taxon>Roseobacteraceae</taxon>
        <taxon>Celeribacter</taxon>
    </lineage>
</organism>
<reference evidence="2" key="1">
    <citation type="journal article" date="2019" name="Int. J. Syst. Evol. Microbiol.">
        <title>The Global Catalogue of Microorganisms (GCM) 10K type strain sequencing project: providing services to taxonomists for standard genome sequencing and annotation.</title>
        <authorList>
            <consortium name="The Broad Institute Genomics Platform"/>
            <consortium name="The Broad Institute Genome Sequencing Center for Infectious Disease"/>
            <person name="Wu L."/>
            <person name="Ma J."/>
        </authorList>
    </citation>
    <scope>NUCLEOTIDE SEQUENCE [LARGE SCALE GENOMIC DNA]</scope>
    <source>
        <strain evidence="2">JCM 17190</strain>
    </source>
</reference>
<proteinExistence type="predicted"/>
<comment type="caution">
    <text evidence="1">The sequence shown here is derived from an EMBL/GenBank/DDBJ whole genome shotgun (WGS) entry which is preliminary data.</text>
</comment>
<evidence type="ECO:0000313" key="2">
    <source>
        <dbReference type="Proteomes" id="UP001399917"/>
    </source>
</evidence>
<accession>A0ABP7K2R8</accession>
<gene>
    <name evidence="1" type="ORF">GCM10022404_12500</name>
</gene>
<dbReference type="RefSeq" id="WP_344845134.1">
    <property type="nucleotide sequence ID" value="NZ_BAABDF010000006.1"/>
</dbReference>
<evidence type="ECO:0000313" key="1">
    <source>
        <dbReference type="EMBL" id="GAA3863561.1"/>
    </source>
</evidence>
<dbReference type="EMBL" id="BAABDF010000006">
    <property type="protein sequence ID" value="GAA3863561.1"/>
    <property type="molecule type" value="Genomic_DNA"/>
</dbReference>